<comment type="caution">
    <text evidence="1">The sequence shown here is derived from an EMBL/GenBank/DDBJ whole genome shotgun (WGS) entry which is preliminary data.</text>
</comment>
<sequence length="104" mass="12372">MNKRTSWPLSLVSIRFCVIIRRIHGYRDVNVRLESRVLMRQAHRSHFVAFMNHTALHLFLCRGSIVKHGRRREADKVWPVLWNRHVCTDWHTGRCSSGVEKRQA</sequence>
<dbReference type="EMBL" id="MU404350">
    <property type="protein sequence ID" value="KAI1618038.1"/>
    <property type="molecule type" value="Genomic_DNA"/>
</dbReference>
<accession>A0AAN6IHV2</accession>
<reference evidence="1" key="1">
    <citation type="journal article" date="2022" name="bioRxiv">
        <title>Deciphering the potential niche of two novel black yeast fungi from a biological soil crust based on their genomes, phenotypes, and melanin regulation.</title>
        <authorList>
            <consortium name="DOE Joint Genome Institute"/>
            <person name="Carr E.C."/>
            <person name="Barton Q."/>
            <person name="Grambo S."/>
            <person name="Sullivan M."/>
            <person name="Renfro C.M."/>
            <person name="Kuo A."/>
            <person name="Pangilinan J."/>
            <person name="Lipzen A."/>
            <person name="Keymanesh K."/>
            <person name="Savage E."/>
            <person name="Barry K."/>
            <person name="Grigoriev I.V."/>
            <person name="Riekhof W.R."/>
            <person name="Harris S.S."/>
        </authorList>
    </citation>
    <scope>NUCLEOTIDE SEQUENCE</scope>
    <source>
        <strain evidence="1">JF 03-4F</strain>
    </source>
</reference>
<name>A0AAN6IHV2_9EURO</name>
<proteinExistence type="predicted"/>
<organism evidence="1 2">
    <name type="scientific">Exophiala viscosa</name>
    <dbReference type="NCBI Taxonomy" id="2486360"/>
    <lineage>
        <taxon>Eukaryota</taxon>
        <taxon>Fungi</taxon>
        <taxon>Dikarya</taxon>
        <taxon>Ascomycota</taxon>
        <taxon>Pezizomycotina</taxon>
        <taxon>Eurotiomycetes</taxon>
        <taxon>Chaetothyriomycetidae</taxon>
        <taxon>Chaetothyriales</taxon>
        <taxon>Herpotrichiellaceae</taxon>
        <taxon>Exophiala</taxon>
    </lineage>
</organism>
<evidence type="ECO:0000313" key="1">
    <source>
        <dbReference type="EMBL" id="KAI1618038.1"/>
    </source>
</evidence>
<protein>
    <submittedName>
        <fullName evidence="1">Uncharacterized protein</fullName>
    </submittedName>
</protein>
<gene>
    <name evidence="1" type="ORF">EDD36DRAFT_19690</name>
</gene>
<dbReference type="Proteomes" id="UP001203852">
    <property type="component" value="Unassembled WGS sequence"/>
</dbReference>
<evidence type="ECO:0000313" key="2">
    <source>
        <dbReference type="Proteomes" id="UP001203852"/>
    </source>
</evidence>
<keyword evidence="2" id="KW-1185">Reference proteome</keyword>
<dbReference type="AlphaFoldDB" id="A0AAN6IHV2"/>